<evidence type="ECO:0000256" key="2">
    <source>
        <dbReference type="ARBA" id="ARBA00004673"/>
    </source>
</evidence>
<keyword evidence="6 17" id="KW-0349">Heme</keyword>
<evidence type="ECO:0000256" key="16">
    <source>
        <dbReference type="ARBA" id="ARBA00047816"/>
    </source>
</evidence>
<dbReference type="CDD" id="cd01662">
    <property type="entry name" value="Ubiquinol_Oxidase_I"/>
    <property type="match status" value="1"/>
</dbReference>
<dbReference type="GO" id="GO:0004129">
    <property type="term" value="F:cytochrome-c oxidase activity"/>
    <property type="evidence" value="ECO:0007669"/>
    <property type="project" value="UniProtKB-EC"/>
</dbReference>
<feature type="transmembrane region" description="Helical" evidence="18">
    <location>
        <begin position="374"/>
        <end position="395"/>
    </location>
</feature>
<dbReference type="GO" id="GO:0046872">
    <property type="term" value="F:metal ion binding"/>
    <property type="evidence" value="ECO:0007669"/>
    <property type="project" value="UniProtKB-KW"/>
</dbReference>
<keyword evidence="11 17" id="KW-0249">Electron transport</keyword>
<keyword evidence="5 18" id="KW-1003">Cell membrane</keyword>
<dbReference type="GO" id="GO:0022904">
    <property type="term" value="P:respiratory electron transport chain"/>
    <property type="evidence" value="ECO:0007669"/>
    <property type="project" value="TreeGrafter"/>
</dbReference>
<comment type="similarity">
    <text evidence="3 17">Belongs to the heme-copper respiratory oxidase family.</text>
</comment>
<dbReference type="PANTHER" id="PTHR10422">
    <property type="entry name" value="CYTOCHROME C OXIDASE SUBUNIT 1"/>
    <property type="match status" value="1"/>
</dbReference>
<feature type="region of interest" description="Disordered" evidence="19">
    <location>
        <begin position="1"/>
        <end position="25"/>
    </location>
</feature>
<proteinExistence type="inferred from homology"/>
<gene>
    <name evidence="21" type="primary">ctaD</name>
    <name evidence="21" type="ORF">H8R02_09535</name>
</gene>
<dbReference type="PRINTS" id="PR01165">
    <property type="entry name" value="CYCOXIDASEI"/>
</dbReference>
<dbReference type="AlphaFoldDB" id="A0A923S1V2"/>
<keyword evidence="10" id="KW-1278">Translocase</keyword>
<evidence type="ECO:0000256" key="10">
    <source>
        <dbReference type="ARBA" id="ARBA00022967"/>
    </source>
</evidence>
<dbReference type="NCBIfam" id="TIGR02891">
    <property type="entry name" value="CtaD_CoxA"/>
    <property type="match status" value="1"/>
</dbReference>
<comment type="caution">
    <text evidence="21">The sequence shown here is derived from an EMBL/GenBank/DDBJ whole genome shotgun (WGS) entry which is preliminary data.</text>
</comment>
<dbReference type="Proteomes" id="UP000596827">
    <property type="component" value="Unassembled WGS sequence"/>
</dbReference>
<feature type="transmembrane region" description="Helical" evidence="18">
    <location>
        <begin position="220"/>
        <end position="248"/>
    </location>
</feature>
<feature type="transmembrane region" description="Helical" evidence="18">
    <location>
        <begin position="57"/>
        <end position="75"/>
    </location>
</feature>
<evidence type="ECO:0000256" key="1">
    <source>
        <dbReference type="ARBA" id="ARBA00004651"/>
    </source>
</evidence>
<evidence type="ECO:0000256" key="7">
    <source>
        <dbReference type="ARBA" id="ARBA00022660"/>
    </source>
</evidence>
<feature type="domain" description="Cytochrome oxidase subunit I profile" evidence="20">
    <location>
        <begin position="44"/>
        <end position="550"/>
    </location>
</feature>
<keyword evidence="4 17" id="KW-0813">Transport</keyword>
<protein>
    <recommendedName>
        <fullName evidence="18">Cytochrome c oxidase subunit 1</fullName>
        <ecNumber evidence="18">7.1.1.9</ecNumber>
    </recommendedName>
</protein>
<feature type="transmembrane region" description="Helical" evidence="18">
    <location>
        <begin position="445"/>
        <end position="468"/>
    </location>
</feature>
<dbReference type="GO" id="GO:0015990">
    <property type="term" value="P:electron transport coupled proton transport"/>
    <property type="evidence" value="ECO:0007669"/>
    <property type="project" value="InterPro"/>
</dbReference>
<dbReference type="InterPro" id="IPR023615">
    <property type="entry name" value="Cyt_c_Oxase_su1_BS"/>
</dbReference>
<comment type="pathway">
    <text evidence="2 18">Energy metabolism; oxidative phosphorylation.</text>
</comment>
<keyword evidence="13 18" id="KW-0408">Iron</keyword>
<dbReference type="EMBL" id="JACORU010000003">
    <property type="protein sequence ID" value="MBC5764690.1"/>
    <property type="molecule type" value="Genomic_DNA"/>
</dbReference>
<dbReference type="EC" id="7.1.1.9" evidence="18"/>
<dbReference type="InterPro" id="IPR036927">
    <property type="entry name" value="Cyt_c_oxase-like_su1_sf"/>
</dbReference>
<dbReference type="GO" id="GO:0005886">
    <property type="term" value="C:plasma membrane"/>
    <property type="evidence" value="ECO:0007669"/>
    <property type="project" value="UniProtKB-SubCell"/>
</dbReference>
<feature type="transmembrane region" description="Helical" evidence="18">
    <location>
        <begin position="488"/>
        <end position="511"/>
    </location>
</feature>
<feature type="transmembrane region" description="Helical" evidence="18">
    <location>
        <begin position="136"/>
        <end position="154"/>
    </location>
</feature>
<keyword evidence="22" id="KW-1185">Reference proteome</keyword>
<dbReference type="GO" id="GO:0020037">
    <property type="term" value="F:heme binding"/>
    <property type="evidence" value="ECO:0007669"/>
    <property type="project" value="InterPro"/>
</dbReference>
<feature type="transmembrane region" description="Helical" evidence="18">
    <location>
        <begin position="609"/>
        <end position="637"/>
    </location>
</feature>
<feature type="transmembrane region" description="Helical" evidence="18">
    <location>
        <begin position="407"/>
        <end position="433"/>
    </location>
</feature>
<dbReference type="PROSITE" id="PS50855">
    <property type="entry name" value="COX1"/>
    <property type="match status" value="1"/>
</dbReference>
<evidence type="ECO:0000259" key="20">
    <source>
        <dbReference type="PROSITE" id="PS50855"/>
    </source>
</evidence>
<evidence type="ECO:0000256" key="12">
    <source>
        <dbReference type="ARBA" id="ARBA00022989"/>
    </source>
</evidence>
<evidence type="ECO:0000256" key="9">
    <source>
        <dbReference type="ARBA" id="ARBA00022723"/>
    </source>
</evidence>
<keyword evidence="9 18" id="KW-0479">Metal-binding</keyword>
<evidence type="ECO:0000256" key="19">
    <source>
        <dbReference type="SAM" id="MobiDB-lite"/>
    </source>
</evidence>
<feature type="transmembrane region" description="Helical" evidence="18">
    <location>
        <begin position="280"/>
        <end position="299"/>
    </location>
</feature>
<feature type="transmembrane region" description="Helical" evidence="18">
    <location>
        <begin position="339"/>
        <end position="362"/>
    </location>
</feature>
<dbReference type="Pfam" id="PF00115">
    <property type="entry name" value="COX1"/>
    <property type="match status" value="1"/>
</dbReference>
<reference evidence="21" key="1">
    <citation type="submission" date="2020-08" db="EMBL/GenBank/DDBJ databases">
        <title>Ramlibacter sp. GTP1 16S ribosomal RNA gene genome sequencing and assembly.</title>
        <authorList>
            <person name="Kang M."/>
        </authorList>
    </citation>
    <scope>NUCLEOTIDE SEQUENCE</scope>
    <source>
        <strain evidence="21">GTP1</strain>
    </source>
</reference>
<dbReference type="GO" id="GO:0009060">
    <property type="term" value="P:aerobic respiration"/>
    <property type="evidence" value="ECO:0007669"/>
    <property type="project" value="InterPro"/>
</dbReference>
<comment type="catalytic activity">
    <reaction evidence="16 18">
        <text>4 Fe(II)-[cytochrome c] + O2 + 8 H(+)(in) = 4 Fe(III)-[cytochrome c] + 2 H2O + 4 H(+)(out)</text>
        <dbReference type="Rhea" id="RHEA:11436"/>
        <dbReference type="Rhea" id="RHEA-COMP:10350"/>
        <dbReference type="Rhea" id="RHEA-COMP:14399"/>
        <dbReference type="ChEBI" id="CHEBI:15377"/>
        <dbReference type="ChEBI" id="CHEBI:15378"/>
        <dbReference type="ChEBI" id="CHEBI:15379"/>
        <dbReference type="ChEBI" id="CHEBI:29033"/>
        <dbReference type="ChEBI" id="CHEBI:29034"/>
        <dbReference type="EC" id="7.1.1.9"/>
    </reaction>
</comment>
<feature type="transmembrane region" description="Helical" evidence="18">
    <location>
        <begin position="95"/>
        <end position="120"/>
    </location>
</feature>
<name>A0A923S1V2_9BURK</name>
<sequence length="653" mass="73196">MNQDDEKKKREAEERAKAKDGADDAATRAALAQTWADPPGLMYWLCSVNHKNIAKRFIVTTLVFFALGGLLAAAMRTQLIRPENHLIGPDLYNQIFTMHGSTMMFLFAVPVMQAFAIYLIPQMIGSRTVAFPRMNAYAYWMFTFGGTMLYVAFLCNSGPDAGWFSYVPLAGPDYGAGKRSDFWAQMITFTEVSGLFEAVVIITTVFKLRAPGMTLNRVPLFAWGMVVTSFMILFAMPAVMLGSTALILDRLVATHFFNPAEGGDVLLWQHWFWFFGHPEVYFIFIPGLSFLSAIIPTFARRPIFGYTAMVLSLITTGFLSFGLWVHHMFLTNIPELGKSFFTAASMLIAIPTAIQIFCWIATLATGRLNFKTPLYFVLAFFFILILGGMTGLMLASVPLDVQVHDTYFVVAHLHYVLIGGAVFPLFGAFYYWYPKFTGRMMDERWGQWSFWLMFFGMNLAFFPMHILGMEGMPRRVYTYQAGMGWDTMNLWASIGAYMAALGILVTLVNAFRSRRTGALAGPNPWGGGTLEWATDSPPQPHNFTRIPVVHGRDPLWEPAPAGTATHVSGLAIHEREQLVTSLVDAKPDHRLLFPNPTPWPFLSAVATTVLFIASIFTPLAVVWGMVPVAIGVTLWFWPKKKEVYTDLALEKRP</sequence>
<dbReference type="PANTHER" id="PTHR10422:SF35">
    <property type="entry name" value="CYTOCHROME BO(3) UBIQUINOL OXIDASE SUBUNIT 1"/>
    <property type="match status" value="1"/>
</dbReference>
<dbReference type="InterPro" id="IPR000883">
    <property type="entry name" value="Cyt_C_Oxase_1"/>
</dbReference>
<evidence type="ECO:0000256" key="18">
    <source>
        <dbReference type="RuleBase" id="RU363061"/>
    </source>
</evidence>
<keyword evidence="7 17" id="KW-0679">Respiratory chain</keyword>
<evidence type="ECO:0000256" key="15">
    <source>
        <dbReference type="ARBA" id="ARBA00023136"/>
    </source>
</evidence>
<evidence type="ECO:0000313" key="21">
    <source>
        <dbReference type="EMBL" id="MBC5764690.1"/>
    </source>
</evidence>
<organism evidence="21 22">
    <name type="scientific">Ramlibacter albus</name>
    <dbReference type="NCBI Taxonomy" id="2079448"/>
    <lineage>
        <taxon>Bacteria</taxon>
        <taxon>Pseudomonadati</taxon>
        <taxon>Pseudomonadota</taxon>
        <taxon>Betaproteobacteria</taxon>
        <taxon>Burkholderiales</taxon>
        <taxon>Comamonadaceae</taxon>
        <taxon>Ramlibacter</taxon>
    </lineage>
</organism>
<evidence type="ECO:0000256" key="6">
    <source>
        <dbReference type="ARBA" id="ARBA00022617"/>
    </source>
</evidence>
<dbReference type="InterPro" id="IPR014241">
    <property type="entry name" value="Cyt_c_oxidase_su1_bac"/>
</dbReference>
<evidence type="ECO:0000256" key="3">
    <source>
        <dbReference type="ARBA" id="ARBA00009578"/>
    </source>
</evidence>
<keyword evidence="15 18" id="KW-0472">Membrane</keyword>
<comment type="subcellular location">
    <subcellularLocation>
        <location evidence="1 18">Cell membrane</location>
        <topology evidence="1 18">Multi-pass membrane protein</topology>
    </subcellularLocation>
</comment>
<evidence type="ECO:0000256" key="17">
    <source>
        <dbReference type="RuleBase" id="RU000370"/>
    </source>
</evidence>
<feature type="transmembrane region" description="Helical" evidence="18">
    <location>
        <begin position="306"/>
        <end position="327"/>
    </location>
</feature>
<evidence type="ECO:0000256" key="8">
    <source>
        <dbReference type="ARBA" id="ARBA00022692"/>
    </source>
</evidence>
<evidence type="ECO:0000256" key="14">
    <source>
        <dbReference type="ARBA" id="ARBA00023008"/>
    </source>
</evidence>
<keyword evidence="12 18" id="KW-1133">Transmembrane helix</keyword>
<dbReference type="RefSeq" id="WP_187081171.1">
    <property type="nucleotide sequence ID" value="NZ_JACORU010000003.1"/>
</dbReference>
<dbReference type="Gene3D" id="1.20.210.10">
    <property type="entry name" value="Cytochrome c oxidase-like, subunit I domain"/>
    <property type="match status" value="1"/>
</dbReference>
<accession>A0A923S1V2</accession>
<evidence type="ECO:0000256" key="13">
    <source>
        <dbReference type="ARBA" id="ARBA00023004"/>
    </source>
</evidence>
<evidence type="ECO:0000256" key="4">
    <source>
        <dbReference type="ARBA" id="ARBA00022448"/>
    </source>
</evidence>
<feature type="transmembrane region" description="Helical" evidence="18">
    <location>
        <begin position="182"/>
        <end position="208"/>
    </location>
</feature>
<dbReference type="SUPFAM" id="SSF81442">
    <property type="entry name" value="Cytochrome c oxidase subunit I-like"/>
    <property type="match status" value="1"/>
</dbReference>
<keyword evidence="14 18" id="KW-0186">Copper</keyword>
<comment type="function">
    <text evidence="18">Cytochrome c oxidase is the component of the respiratory chain that catalyzes the reduction of oxygen to water. Subunits 1-3 form the functional core of the enzyme complex. CO I is the catalytic subunit of the enzyme. Electrons originating in cytochrome c are transferred via the copper A center of subunit 2 and heme A of subunit 1 to the bimetallic center formed by heme A3 and copper B.</text>
</comment>
<evidence type="ECO:0000256" key="5">
    <source>
        <dbReference type="ARBA" id="ARBA00022475"/>
    </source>
</evidence>
<evidence type="ECO:0000256" key="11">
    <source>
        <dbReference type="ARBA" id="ARBA00022982"/>
    </source>
</evidence>
<dbReference type="InterPro" id="IPR023616">
    <property type="entry name" value="Cyt_c_oxase-like_su1_dom"/>
</dbReference>
<evidence type="ECO:0000313" key="22">
    <source>
        <dbReference type="Proteomes" id="UP000596827"/>
    </source>
</evidence>
<dbReference type="PROSITE" id="PS00077">
    <property type="entry name" value="COX1_CUB"/>
    <property type="match status" value="1"/>
</dbReference>
<keyword evidence="8 17" id="KW-0812">Transmembrane</keyword>